<accession>A0A2K0T1Z1</accession>
<dbReference type="PANTHER" id="PTHR10039:SF14">
    <property type="entry name" value="NACHT DOMAIN-CONTAINING PROTEIN"/>
    <property type="match status" value="1"/>
</dbReference>
<dbReference type="PANTHER" id="PTHR10039">
    <property type="entry name" value="AMELOGENIN"/>
    <property type="match status" value="1"/>
</dbReference>
<dbReference type="AlphaFoldDB" id="A0A2K0T1Z1"/>
<proteinExistence type="predicted"/>
<dbReference type="EMBL" id="MTYH01000081">
    <property type="protein sequence ID" value="PNP39553.1"/>
    <property type="molecule type" value="Genomic_DNA"/>
</dbReference>
<evidence type="ECO:0000313" key="2">
    <source>
        <dbReference type="Proteomes" id="UP000236546"/>
    </source>
</evidence>
<protein>
    <recommendedName>
        <fullName evidence="3">NACHT domain-containing protein</fullName>
    </recommendedName>
</protein>
<evidence type="ECO:0000313" key="1">
    <source>
        <dbReference type="EMBL" id="PNP39553.1"/>
    </source>
</evidence>
<comment type="caution">
    <text evidence="1">The sequence shown here is derived from an EMBL/GenBank/DDBJ whole genome shotgun (WGS) entry which is preliminary data.</text>
</comment>
<organism evidence="1 2">
    <name type="scientific">Trichoderma gamsii</name>
    <dbReference type="NCBI Taxonomy" id="398673"/>
    <lineage>
        <taxon>Eukaryota</taxon>
        <taxon>Fungi</taxon>
        <taxon>Dikarya</taxon>
        <taxon>Ascomycota</taxon>
        <taxon>Pezizomycotina</taxon>
        <taxon>Sordariomycetes</taxon>
        <taxon>Hypocreomycetidae</taxon>
        <taxon>Hypocreales</taxon>
        <taxon>Hypocreaceae</taxon>
        <taxon>Trichoderma</taxon>
    </lineage>
</organism>
<dbReference type="Proteomes" id="UP000236546">
    <property type="component" value="Unassembled WGS sequence"/>
</dbReference>
<evidence type="ECO:0008006" key="3">
    <source>
        <dbReference type="Google" id="ProtNLM"/>
    </source>
</evidence>
<sequence>MAFTGFVEKHREPSLKVLRAMLVGSEDKQGLLYGIPACRILIDGLDECDPKEQKFIVDDLLQLVSVKPGSRNCKLLICSRDVPEISRVLQKKQRNAGIISLSSEKDSVNQTIQEFVESRLRELVDEKESLQIGEKFAEEIVRIIIDKADGMFLWARLVLDSLSDVDSVKELHDAITVMPRELPELYSRILETICPASSDGKMHKVMRILAWLVFAKRPLKHHEVLHGVGITPETPVLDKWNALDKSAIDKCKPLVEELPDGSIALIHFTAQE</sequence>
<gene>
    <name evidence="1" type="ORF">TGAMA5MH_08571</name>
</gene>
<reference evidence="1 2" key="1">
    <citation type="submission" date="2017-02" db="EMBL/GenBank/DDBJ databases">
        <title>Genomes of Trichoderma spp. with biocontrol activity.</title>
        <authorList>
            <person name="Gardiner D."/>
            <person name="Kazan K."/>
            <person name="Vos C."/>
            <person name="Harvey P."/>
        </authorList>
    </citation>
    <scope>NUCLEOTIDE SEQUENCE [LARGE SCALE GENOMIC DNA]</scope>
    <source>
        <strain evidence="1 2">A5MH</strain>
    </source>
</reference>
<dbReference type="OrthoDB" id="7464126at2759"/>
<name>A0A2K0T1Z1_9HYPO</name>